<accession>A0A1E8Q0A5</accession>
<keyword evidence="3" id="KW-1185">Reference proteome</keyword>
<keyword evidence="1" id="KW-1133">Transmembrane helix</keyword>
<comment type="caution">
    <text evidence="2">The sequence shown here is derived from an EMBL/GenBank/DDBJ whole genome shotgun (WGS) entry which is preliminary data.</text>
</comment>
<feature type="transmembrane region" description="Helical" evidence="1">
    <location>
        <begin position="20"/>
        <end position="39"/>
    </location>
</feature>
<name>A0A1E8Q0A5_9MYCO</name>
<organism evidence="2 3">
    <name type="scientific">Mycolicibacterium grossiae</name>
    <dbReference type="NCBI Taxonomy" id="1552759"/>
    <lineage>
        <taxon>Bacteria</taxon>
        <taxon>Bacillati</taxon>
        <taxon>Actinomycetota</taxon>
        <taxon>Actinomycetes</taxon>
        <taxon>Mycobacteriales</taxon>
        <taxon>Mycobacteriaceae</taxon>
        <taxon>Mycolicibacterium</taxon>
    </lineage>
</organism>
<feature type="transmembrane region" description="Helical" evidence="1">
    <location>
        <begin position="46"/>
        <end position="67"/>
    </location>
</feature>
<protein>
    <submittedName>
        <fullName evidence="2">Uncharacterized protein</fullName>
    </submittedName>
</protein>
<keyword evidence="1" id="KW-0472">Membrane</keyword>
<reference evidence="2 3" key="1">
    <citation type="submission" date="2016-09" db="EMBL/GenBank/DDBJ databases">
        <title>genome sequence of Mycobacterium sp. 739 SCH.</title>
        <authorList>
            <person name="Greninger A.L."/>
            <person name="Qin X."/>
            <person name="Jerome K."/>
            <person name="Vora S."/>
            <person name="Quinn K."/>
        </authorList>
    </citation>
    <scope>NUCLEOTIDE SEQUENCE [LARGE SCALE GENOMIC DNA]</scope>
    <source>
        <strain evidence="2 3">SCH</strain>
    </source>
</reference>
<dbReference type="EMBL" id="MCHX01000065">
    <property type="protein sequence ID" value="OFJ51480.1"/>
    <property type="molecule type" value="Genomic_DNA"/>
</dbReference>
<dbReference type="RefSeq" id="WP_070355305.1">
    <property type="nucleotide sequence ID" value="NZ_CP043474.1"/>
</dbReference>
<evidence type="ECO:0000313" key="3">
    <source>
        <dbReference type="Proteomes" id="UP000178953"/>
    </source>
</evidence>
<dbReference type="AlphaFoldDB" id="A0A1E8Q0A5"/>
<evidence type="ECO:0000313" key="2">
    <source>
        <dbReference type="EMBL" id="OFJ51480.1"/>
    </source>
</evidence>
<sequence>MTAPAKTRANVLIAGVPWPVYKLVALAVGAVVLMVVGLVTLSAGPAVIAGAGATAIVWLALGLFHAADE</sequence>
<gene>
    <name evidence="2" type="ORF">BEL07_22600</name>
</gene>
<proteinExistence type="predicted"/>
<keyword evidence="1" id="KW-0812">Transmembrane</keyword>
<dbReference type="Proteomes" id="UP000178953">
    <property type="component" value="Unassembled WGS sequence"/>
</dbReference>
<evidence type="ECO:0000256" key="1">
    <source>
        <dbReference type="SAM" id="Phobius"/>
    </source>
</evidence>